<protein>
    <submittedName>
        <fullName evidence="1">Uncharacterized protein</fullName>
    </submittedName>
</protein>
<dbReference type="EMBL" id="KN122471">
    <property type="protein sequence ID" value="KFO30203.1"/>
    <property type="molecule type" value="Genomic_DNA"/>
</dbReference>
<proteinExistence type="predicted"/>
<sequence>MVFTMRTWLFSSEEELRASLSLGKAAVLIRGALIFTTSITFWHQCRSLSLMAQILNPTGTDFLASTTGLWAFQVQILSMDKNETIAVGSRPMAGLVKDTALGSRPSAGLVWVITVGSRLLLDSLDL</sequence>
<dbReference type="AlphaFoldDB" id="A0A091DIB8"/>
<accession>A0A091DIB8</accession>
<evidence type="ECO:0000313" key="1">
    <source>
        <dbReference type="EMBL" id="KFO30203.1"/>
    </source>
</evidence>
<name>A0A091DIB8_FUKDA</name>
<evidence type="ECO:0000313" key="2">
    <source>
        <dbReference type="Proteomes" id="UP000028990"/>
    </source>
</evidence>
<reference evidence="1 2" key="1">
    <citation type="submission" date="2013-11" db="EMBL/GenBank/DDBJ databases">
        <title>The Damaraland mole rat (Fukomys damarensis) genome and evolution of African mole rats.</title>
        <authorList>
            <person name="Gladyshev V.N."/>
            <person name="Fang X."/>
        </authorList>
    </citation>
    <scope>NUCLEOTIDE SEQUENCE [LARGE SCALE GENOMIC DNA]</scope>
    <source>
        <tissue evidence="1">Liver</tissue>
    </source>
</reference>
<dbReference type="Proteomes" id="UP000028990">
    <property type="component" value="Unassembled WGS sequence"/>
</dbReference>
<keyword evidence="2" id="KW-1185">Reference proteome</keyword>
<organism evidence="1 2">
    <name type="scientific">Fukomys damarensis</name>
    <name type="common">Damaraland mole rat</name>
    <name type="synonym">Cryptomys damarensis</name>
    <dbReference type="NCBI Taxonomy" id="885580"/>
    <lineage>
        <taxon>Eukaryota</taxon>
        <taxon>Metazoa</taxon>
        <taxon>Chordata</taxon>
        <taxon>Craniata</taxon>
        <taxon>Vertebrata</taxon>
        <taxon>Euteleostomi</taxon>
        <taxon>Mammalia</taxon>
        <taxon>Eutheria</taxon>
        <taxon>Euarchontoglires</taxon>
        <taxon>Glires</taxon>
        <taxon>Rodentia</taxon>
        <taxon>Hystricomorpha</taxon>
        <taxon>Bathyergidae</taxon>
        <taxon>Fukomys</taxon>
    </lineage>
</organism>
<gene>
    <name evidence="1" type="ORF">H920_08398</name>
</gene>